<feature type="transmembrane region" description="Helical" evidence="1">
    <location>
        <begin position="51"/>
        <end position="72"/>
    </location>
</feature>
<accession>A0AAV8U8V3</accession>
<gene>
    <name evidence="2" type="ORF">K2173_020325</name>
</gene>
<evidence type="ECO:0000256" key="1">
    <source>
        <dbReference type="SAM" id="Phobius"/>
    </source>
</evidence>
<reference evidence="2 3" key="1">
    <citation type="submission" date="2021-09" db="EMBL/GenBank/DDBJ databases">
        <title>Genomic insights and catalytic innovation underlie evolution of tropane alkaloids biosynthesis.</title>
        <authorList>
            <person name="Wang Y.-J."/>
            <person name="Tian T."/>
            <person name="Huang J.-P."/>
            <person name="Huang S.-X."/>
        </authorList>
    </citation>
    <scope>NUCLEOTIDE SEQUENCE [LARGE SCALE GENOMIC DNA]</scope>
    <source>
        <strain evidence="2">KIB-2018</strain>
        <tissue evidence="2">Leaf</tissue>
    </source>
</reference>
<keyword evidence="1" id="KW-1133">Transmembrane helix</keyword>
<dbReference type="AlphaFoldDB" id="A0AAV8U8V3"/>
<keyword evidence="1" id="KW-0472">Membrane</keyword>
<dbReference type="EMBL" id="JAIWQS010000001">
    <property type="protein sequence ID" value="KAJ8775321.1"/>
    <property type="molecule type" value="Genomic_DNA"/>
</dbReference>
<feature type="transmembrane region" description="Helical" evidence="1">
    <location>
        <begin position="20"/>
        <end position="39"/>
    </location>
</feature>
<name>A0AAV8U8V3_9ROSI</name>
<protein>
    <submittedName>
        <fullName evidence="2">Uncharacterized protein</fullName>
    </submittedName>
</protein>
<dbReference type="Proteomes" id="UP001159364">
    <property type="component" value="Linkage Group LG01"/>
</dbReference>
<evidence type="ECO:0000313" key="3">
    <source>
        <dbReference type="Proteomes" id="UP001159364"/>
    </source>
</evidence>
<organism evidence="2 3">
    <name type="scientific">Erythroxylum novogranatense</name>
    <dbReference type="NCBI Taxonomy" id="1862640"/>
    <lineage>
        <taxon>Eukaryota</taxon>
        <taxon>Viridiplantae</taxon>
        <taxon>Streptophyta</taxon>
        <taxon>Embryophyta</taxon>
        <taxon>Tracheophyta</taxon>
        <taxon>Spermatophyta</taxon>
        <taxon>Magnoliopsida</taxon>
        <taxon>eudicotyledons</taxon>
        <taxon>Gunneridae</taxon>
        <taxon>Pentapetalae</taxon>
        <taxon>rosids</taxon>
        <taxon>fabids</taxon>
        <taxon>Malpighiales</taxon>
        <taxon>Erythroxylaceae</taxon>
        <taxon>Erythroxylum</taxon>
    </lineage>
</organism>
<keyword evidence="1" id="KW-0812">Transmembrane</keyword>
<evidence type="ECO:0000313" key="2">
    <source>
        <dbReference type="EMBL" id="KAJ8775321.1"/>
    </source>
</evidence>
<comment type="caution">
    <text evidence="2">The sequence shown here is derived from an EMBL/GenBank/DDBJ whole genome shotgun (WGS) entry which is preliminary data.</text>
</comment>
<sequence>MLEIENILEEGGRRKEKKDFLMGPMMEILIISWNMMIQIHNIGFPGYLEKMFYLETFINGSLFILILAIGFIDYFQLFSIYLLNITYCYSSLGVHLLLDFLFISGGGDIYQCLTISKSSSKLKEISCQFDIPIRRSRR</sequence>
<feature type="transmembrane region" description="Helical" evidence="1">
    <location>
        <begin position="78"/>
        <end position="98"/>
    </location>
</feature>
<proteinExistence type="predicted"/>
<keyword evidence="3" id="KW-1185">Reference proteome</keyword>